<dbReference type="Pfam" id="PF02870">
    <property type="entry name" value="Methyltransf_1N"/>
    <property type="match status" value="1"/>
</dbReference>
<evidence type="ECO:0000256" key="3">
    <source>
        <dbReference type="ARBA" id="ARBA00022490"/>
    </source>
</evidence>
<name>A0A0D1JID8_BACIU</name>
<dbReference type="FunFam" id="1.10.10.10:FF:000214">
    <property type="entry name" value="Methylated-DNA--protein-cysteine methyltransferase"/>
    <property type="match status" value="1"/>
</dbReference>
<evidence type="ECO:0000256" key="9">
    <source>
        <dbReference type="HAMAP-Rule" id="MF_00772"/>
    </source>
</evidence>
<evidence type="ECO:0000256" key="1">
    <source>
        <dbReference type="ARBA" id="ARBA00001286"/>
    </source>
</evidence>
<evidence type="ECO:0000256" key="4">
    <source>
        <dbReference type="ARBA" id="ARBA00022603"/>
    </source>
</evidence>
<dbReference type="PANTHER" id="PTHR10815:SF5">
    <property type="entry name" value="METHYLATED-DNA--PROTEIN-CYSTEINE METHYLTRANSFERASE"/>
    <property type="match status" value="1"/>
</dbReference>
<dbReference type="PATRIC" id="fig|1423.173.peg.1216"/>
<dbReference type="EC" id="2.1.1.63" evidence="9"/>
<keyword evidence="6 9" id="KW-0227">DNA damage</keyword>
<evidence type="ECO:0000256" key="7">
    <source>
        <dbReference type="ARBA" id="ARBA00023204"/>
    </source>
</evidence>
<dbReference type="Gene3D" id="3.30.160.70">
    <property type="entry name" value="Methylated DNA-protein cysteine methyltransferase domain"/>
    <property type="match status" value="1"/>
</dbReference>
<evidence type="ECO:0000256" key="5">
    <source>
        <dbReference type="ARBA" id="ARBA00022679"/>
    </source>
</evidence>
<dbReference type="STRING" id="483913.AN935_07055"/>
<dbReference type="Proteomes" id="UP000032247">
    <property type="component" value="Unassembled WGS sequence"/>
</dbReference>
<dbReference type="EMBL" id="CP120576">
    <property type="protein sequence ID" value="WEY84014.1"/>
    <property type="molecule type" value="Genomic_DNA"/>
</dbReference>
<organism evidence="12 14">
    <name type="scientific">Bacillus subtilis</name>
    <dbReference type="NCBI Taxonomy" id="1423"/>
    <lineage>
        <taxon>Bacteria</taxon>
        <taxon>Bacillati</taxon>
        <taxon>Bacillota</taxon>
        <taxon>Bacilli</taxon>
        <taxon>Bacillales</taxon>
        <taxon>Bacillaceae</taxon>
        <taxon>Bacillus</taxon>
    </lineage>
</organism>
<evidence type="ECO:0000259" key="10">
    <source>
        <dbReference type="Pfam" id="PF01035"/>
    </source>
</evidence>
<dbReference type="GO" id="GO:0003908">
    <property type="term" value="F:methylated-DNA-[protein]-cysteine S-methyltransferase activity"/>
    <property type="evidence" value="ECO:0007669"/>
    <property type="project" value="UniProtKB-UniRule"/>
</dbReference>
<evidence type="ECO:0000313" key="12">
    <source>
        <dbReference type="EMBL" id="KIU12334.1"/>
    </source>
</evidence>
<dbReference type="InterPro" id="IPR023546">
    <property type="entry name" value="MGMT"/>
</dbReference>
<dbReference type="Gene3D" id="1.10.10.10">
    <property type="entry name" value="Winged helix-like DNA-binding domain superfamily/Winged helix DNA-binding domain"/>
    <property type="match status" value="1"/>
</dbReference>
<accession>A0A0D1JID8</accession>
<dbReference type="GO" id="GO:0005737">
    <property type="term" value="C:cytoplasm"/>
    <property type="evidence" value="ECO:0007669"/>
    <property type="project" value="UniProtKB-SubCell"/>
</dbReference>
<keyword evidence="4 9" id="KW-0489">Methyltransferase</keyword>
<evidence type="ECO:0000256" key="8">
    <source>
        <dbReference type="ARBA" id="ARBA00049348"/>
    </source>
</evidence>
<dbReference type="GO" id="GO:0032259">
    <property type="term" value="P:methylation"/>
    <property type="evidence" value="ECO:0007669"/>
    <property type="project" value="UniProtKB-KW"/>
</dbReference>
<dbReference type="CDD" id="cd06445">
    <property type="entry name" value="ATase"/>
    <property type="match status" value="1"/>
</dbReference>
<comment type="similarity">
    <text evidence="2 9">Belongs to the MGMT family.</text>
</comment>
<dbReference type="InterPro" id="IPR014048">
    <property type="entry name" value="MethylDNA_cys_MeTrfase_DNA-bd"/>
</dbReference>
<feature type="domain" description="Methylguanine DNA methyltransferase ribonuclease-like" evidence="11">
    <location>
        <begin position="3"/>
        <end position="74"/>
    </location>
</feature>
<feature type="domain" description="Methylated-DNA-[protein]-cysteine S-methyltransferase DNA binding" evidence="10">
    <location>
        <begin position="79"/>
        <end position="159"/>
    </location>
</feature>
<feature type="active site" description="Nucleophile; methyl group acceptor" evidence="9">
    <location>
        <position position="130"/>
    </location>
</feature>
<dbReference type="InterPro" id="IPR036388">
    <property type="entry name" value="WH-like_DNA-bd_sf"/>
</dbReference>
<dbReference type="SUPFAM" id="SSF46767">
    <property type="entry name" value="Methylated DNA-protein cysteine methyltransferase, C-terminal domain"/>
    <property type="match status" value="1"/>
</dbReference>
<gene>
    <name evidence="13" type="primary">ogt</name>
    <name evidence="13" type="ORF">P5633_16945</name>
    <name evidence="12" type="ORF">SC09_Contig19orf00777</name>
</gene>
<keyword evidence="5 9" id="KW-0808">Transferase</keyword>
<dbReference type="NCBIfam" id="TIGR00589">
    <property type="entry name" value="ogt"/>
    <property type="match status" value="1"/>
</dbReference>
<dbReference type="AlphaFoldDB" id="A0A0D1JID8"/>
<keyword evidence="3 9" id="KW-0963">Cytoplasm</keyword>
<dbReference type="SUPFAM" id="SSF53155">
    <property type="entry name" value="Methylated DNA-protein cysteine methyltransferase domain"/>
    <property type="match status" value="1"/>
</dbReference>
<dbReference type="RefSeq" id="WP_043857377.1">
    <property type="nucleotide sequence ID" value="NZ_CP026036.1"/>
</dbReference>
<dbReference type="InterPro" id="IPR036631">
    <property type="entry name" value="MGMT_N_sf"/>
</dbReference>
<evidence type="ECO:0000313" key="13">
    <source>
        <dbReference type="EMBL" id="WEY84014.1"/>
    </source>
</evidence>
<sequence>MNYYTTAETPLGELIIAEEEDRITRLFLSQEDWVDWKETVQNTEHKETPNLAEAKQQLQEYFAGERKTFTLPLSQKGTPFQQKVWQALERIPYGESRSYADIAAAVGSPKAVRAVGQANKRNDLPIFVPCHRVIGKNSALTGYAGSKTEIKAFLLNIERISYKEK</sequence>
<keyword evidence="7 9" id="KW-0234">DNA repair</keyword>
<dbReference type="Pfam" id="PF01035">
    <property type="entry name" value="DNA_binding_1"/>
    <property type="match status" value="1"/>
</dbReference>
<comment type="catalytic activity">
    <reaction evidence="8 9">
        <text>a 6-O-methyl-2'-deoxyguanosine in DNA + L-cysteinyl-[protein] = S-methyl-L-cysteinyl-[protein] + a 2'-deoxyguanosine in DNA</text>
        <dbReference type="Rhea" id="RHEA:24000"/>
        <dbReference type="Rhea" id="RHEA-COMP:10131"/>
        <dbReference type="Rhea" id="RHEA-COMP:10132"/>
        <dbReference type="Rhea" id="RHEA-COMP:11367"/>
        <dbReference type="Rhea" id="RHEA-COMP:11368"/>
        <dbReference type="ChEBI" id="CHEBI:29950"/>
        <dbReference type="ChEBI" id="CHEBI:82612"/>
        <dbReference type="ChEBI" id="CHEBI:85445"/>
        <dbReference type="ChEBI" id="CHEBI:85448"/>
        <dbReference type="EC" id="2.1.1.63"/>
    </reaction>
</comment>
<evidence type="ECO:0000256" key="6">
    <source>
        <dbReference type="ARBA" id="ARBA00022763"/>
    </source>
</evidence>
<comment type="function">
    <text evidence="9">Involved in the cellular defense against the biological effects of O6-methylguanine (O6-MeG) and O4-methylthymine (O4-MeT) in DNA. Repairs the methylated nucleobase in DNA by stoichiometrically transferring the methyl group to a cysteine residue in the enzyme. This is a suicide reaction: the enzyme is irreversibly inactivated.</text>
</comment>
<evidence type="ECO:0000256" key="2">
    <source>
        <dbReference type="ARBA" id="ARBA00008711"/>
    </source>
</evidence>
<comment type="catalytic activity">
    <reaction evidence="1 9">
        <text>a 4-O-methyl-thymidine in DNA + L-cysteinyl-[protein] = a thymidine in DNA + S-methyl-L-cysteinyl-[protein]</text>
        <dbReference type="Rhea" id="RHEA:53428"/>
        <dbReference type="Rhea" id="RHEA-COMP:10131"/>
        <dbReference type="Rhea" id="RHEA-COMP:10132"/>
        <dbReference type="Rhea" id="RHEA-COMP:13555"/>
        <dbReference type="Rhea" id="RHEA-COMP:13556"/>
        <dbReference type="ChEBI" id="CHEBI:29950"/>
        <dbReference type="ChEBI" id="CHEBI:82612"/>
        <dbReference type="ChEBI" id="CHEBI:137386"/>
        <dbReference type="ChEBI" id="CHEBI:137387"/>
        <dbReference type="EC" id="2.1.1.63"/>
    </reaction>
</comment>
<comment type="subcellular location">
    <subcellularLocation>
        <location evidence="9">Cytoplasm</location>
    </subcellularLocation>
</comment>
<evidence type="ECO:0000313" key="14">
    <source>
        <dbReference type="Proteomes" id="UP000032247"/>
    </source>
</evidence>
<dbReference type="PANTHER" id="PTHR10815">
    <property type="entry name" value="METHYLATED-DNA--PROTEIN-CYSTEINE METHYLTRANSFERASE"/>
    <property type="match status" value="1"/>
</dbReference>
<dbReference type="Proteomes" id="UP001214898">
    <property type="component" value="Chromosome"/>
</dbReference>
<dbReference type="InterPro" id="IPR036217">
    <property type="entry name" value="MethylDNA_cys_MeTrfase_DNAb"/>
</dbReference>
<evidence type="ECO:0000259" key="11">
    <source>
        <dbReference type="Pfam" id="PF02870"/>
    </source>
</evidence>
<comment type="miscellaneous">
    <text evidence="9">This enzyme catalyzes only one turnover and therefore is not strictly catalytic. According to one definition, an enzyme is a biocatalyst that acts repeatedly and over many reaction cycles.</text>
</comment>
<dbReference type="InterPro" id="IPR008332">
    <property type="entry name" value="MethylG_MeTrfase_N"/>
</dbReference>
<dbReference type="InterPro" id="IPR001497">
    <property type="entry name" value="MethylDNA_cys_MeTrfase_AS"/>
</dbReference>
<dbReference type="EMBL" id="JXBC01000002">
    <property type="protein sequence ID" value="KIU12334.1"/>
    <property type="molecule type" value="Genomic_DNA"/>
</dbReference>
<reference evidence="12 14" key="1">
    <citation type="submission" date="2014-12" db="EMBL/GenBank/DDBJ databases">
        <title>Comparative genome analysis of Bacillus coagulans HM-08, Clostridium butyricum HM-68, Bacillus subtilis HM-66 and Bacillus licheniformis BL-09.</title>
        <authorList>
            <person name="Zhang H."/>
        </authorList>
    </citation>
    <scope>NUCLEOTIDE SEQUENCE [LARGE SCALE GENOMIC DNA]</scope>
    <source>
        <strain evidence="12 14">HM-66</strain>
    </source>
</reference>
<reference evidence="13" key="2">
    <citation type="submission" date="2023-03" db="EMBL/GenBank/DDBJ databases">
        <title>Complete genome sequences of 52 Bacillus and Priestia strains isolated from West-African fermentations and 26 reference strains from the DSMZ collection.</title>
        <authorList>
            <person name="Wiedenbein E.S."/>
            <person name="Canoy T.S."/>
            <person name="Hui Y."/>
            <person name="Parkouda C."/>
            <person name="Dawende C."/>
            <person name="Ametefe E."/>
            <person name="Jespersen L."/>
            <person name="Nielsen D.S."/>
        </authorList>
    </citation>
    <scope>NUCLEOTIDE SEQUENCE</scope>
    <source>
        <strain evidence="13">PRO56</strain>
    </source>
</reference>
<dbReference type="HAMAP" id="MF_00772">
    <property type="entry name" value="OGT"/>
    <property type="match status" value="1"/>
</dbReference>
<dbReference type="PROSITE" id="PS00374">
    <property type="entry name" value="MGMT"/>
    <property type="match status" value="1"/>
</dbReference>
<proteinExistence type="inferred from homology"/>
<dbReference type="GO" id="GO:0006307">
    <property type="term" value="P:DNA alkylation repair"/>
    <property type="evidence" value="ECO:0007669"/>
    <property type="project" value="UniProtKB-UniRule"/>
</dbReference>
<protein>
    <recommendedName>
        <fullName evidence="9">Methylated-DNA--protein-cysteine methyltransferase</fullName>
        <ecNumber evidence="9">2.1.1.63</ecNumber>
    </recommendedName>
    <alternativeName>
        <fullName evidence="9">6-O-methylguanine-DNA methyltransferase</fullName>
        <shortName evidence="9">MGMT</shortName>
    </alternativeName>
    <alternativeName>
        <fullName evidence="9">O-6-methylguanine-DNA-alkyltransferase</fullName>
    </alternativeName>
</protein>